<evidence type="ECO:0000313" key="1">
    <source>
        <dbReference type="EMBL" id="GJG32741.1"/>
    </source>
</evidence>
<organism evidence="1 2">
    <name type="scientific">Xylanibacter ruminicola</name>
    <name type="common">Prevotella ruminicola</name>
    <dbReference type="NCBI Taxonomy" id="839"/>
    <lineage>
        <taxon>Bacteria</taxon>
        <taxon>Pseudomonadati</taxon>
        <taxon>Bacteroidota</taxon>
        <taxon>Bacteroidia</taxon>
        <taxon>Bacteroidales</taxon>
        <taxon>Prevotellaceae</taxon>
        <taxon>Xylanibacter</taxon>
    </lineage>
</organism>
<comment type="caution">
    <text evidence="1">The sequence shown here is derived from an EMBL/GenBank/DDBJ whole genome shotgun (WGS) entry which is preliminary data.</text>
</comment>
<dbReference type="GeneID" id="31499888"/>
<dbReference type="Proteomes" id="UP000887097">
    <property type="component" value="Unassembled WGS sequence"/>
</dbReference>
<dbReference type="RefSeq" id="WP_041385527.1">
    <property type="nucleotide sequence ID" value="NZ_BPTT01000001.1"/>
</dbReference>
<evidence type="ECO:0000313" key="2">
    <source>
        <dbReference type="Proteomes" id="UP000887097"/>
    </source>
</evidence>
<accession>A0AA37I029</accession>
<reference evidence="1" key="1">
    <citation type="submission" date="2021-08" db="EMBL/GenBank/DDBJ databases">
        <title>Prevotella lacticifex sp. nov., isolated from rumen of cow.</title>
        <authorList>
            <person name="Shinkai T."/>
            <person name="Ikeyama N."/>
            <person name="Kumagai M."/>
            <person name="Ohmori H."/>
            <person name="Sakamoto M."/>
            <person name="Ohkuma M."/>
            <person name="Mitsumori M."/>
        </authorList>
    </citation>
    <scope>NUCLEOTIDE SEQUENCE</scope>
    <source>
        <strain evidence="1">JCM 8259</strain>
    </source>
</reference>
<protein>
    <submittedName>
        <fullName evidence="1">Uncharacterized protein</fullName>
    </submittedName>
</protein>
<gene>
    <name evidence="1" type="ORF">PRMUPPPA20_08500</name>
</gene>
<name>A0AA37I029_XYLRU</name>
<proteinExistence type="predicted"/>
<dbReference type="EMBL" id="BPTT01000001">
    <property type="protein sequence ID" value="GJG32741.1"/>
    <property type="molecule type" value="Genomic_DNA"/>
</dbReference>
<dbReference type="AlphaFoldDB" id="A0AA37I029"/>
<sequence>MNTSFVAFLNKEGIACASDTDMTLYTLSRQEPVALAVNSYSPIPWDAIINTYLKKGEIAKHEVFGDYARDFCNYLCSVEVDPAWKKMTEDDRNIIFLGFGTDDVFPSAVDIMVHIDEETDKLVCDFNIERGIDHDNETDFFTLSHFEKTQPIMYGISHAAHLKLIDKQVELIEVFKNRILEAVKETKFEESVRNRLCEYDTEEEFKKHTFKQTYKQLDRINTAIDSFNIEDLVKVVEDFVDAKVQLDHLKAGGKGELPHARELAVITRTEGVVYIKHCLFGL</sequence>